<dbReference type="SUPFAM" id="SSF52833">
    <property type="entry name" value="Thioredoxin-like"/>
    <property type="match status" value="1"/>
</dbReference>
<organism evidence="4 5">
    <name type="scientific">Christiangramia flava JLT2011</name>
    <dbReference type="NCBI Taxonomy" id="1229726"/>
    <lineage>
        <taxon>Bacteria</taxon>
        <taxon>Pseudomonadati</taxon>
        <taxon>Bacteroidota</taxon>
        <taxon>Flavobacteriia</taxon>
        <taxon>Flavobacteriales</taxon>
        <taxon>Flavobacteriaceae</taxon>
        <taxon>Christiangramia</taxon>
    </lineage>
</organism>
<keyword evidence="5" id="KW-1185">Reference proteome</keyword>
<accession>A0A1L7I0T1</accession>
<dbReference type="GO" id="GO:0017004">
    <property type="term" value="P:cytochrome complex assembly"/>
    <property type="evidence" value="ECO:0007669"/>
    <property type="project" value="UniProtKB-KW"/>
</dbReference>
<dbReference type="Pfam" id="PF08534">
    <property type="entry name" value="Redoxin"/>
    <property type="match status" value="1"/>
</dbReference>
<dbReference type="AlphaFoldDB" id="A0A1L7I0T1"/>
<proteinExistence type="predicted"/>
<dbReference type="GO" id="GO:0030313">
    <property type="term" value="C:cell envelope"/>
    <property type="evidence" value="ECO:0007669"/>
    <property type="project" value="UniProtKB-SubCell"/>
</dbReference>
<evidence type="ECO:0000313" key="4">
    <source>
        <dbReference type="EMBL" id="APU67210.1"/>
    </source>
</evidence>
<name>A0A1L7I0T1_9FLAO</name>
<dbReference type="CDD" id="cd02966">
    <property type="entry name" value="TlpA_like_family"/>
    <property type="match status" value="1"/>
</dbReference>
<gene>
    <name evidence="4" type="ORF">GRFL_0486</name>
</gene>
<dbReference type="InterPro" id="IPR017937">
    <property type="entry name" value="Thioredoxin_CS"/>
</dbReference>
<keyword evidence="2" id="KW-0201">Cytochrome c-type biogenesis</keyword>
<keyword evidence="3" id="KW-0676">Redox-active center</keyword>
<dbReference type="PANTHER" id="PTHR42852:SF17">
    <property type="entry name" value="THIOREDOXIN-LIKE PROTEIN HI_1115"/>
    <property type="match status" value="1"/>
</dbReference>
<evidence type="ECO:0000256" key="3">
    <source>
        <dbReference type="ARBA" id="ARBA00023284"/>
    </source>
</evidence>
<dbReference type="GO" id="GO:0016491">
    <property type="term" value="F:oxidoreductase activity"/>
    <property type="evidence" value="ECO:0007669"/>
    <property type="project" value="InterPro"/>
</dbReference>
<dbReference type="InterPro" id="IPR013740">
    <property type="entry name" value="Redoxin"/>
</dbReference>
<evidence type="ECO:0000256" key="2">
    <source>
        <dbReference type="ARBA" id="ARBA00022748"/>
    </source>
</evidence>
<dbReference type="InterPro" id="IPR036249">
    <property type="entry name" value="Thioredoxin-like_sf"/>
</dbReference>
<evidence type="ECO:0000313" key="5">
    <source>
        <dbReference type="Proteomes" id="UP000186230"/>
    </source>
</evidence>
<dbReference type="OrthoDB" id="9815205at2"/>
<reference evidence="4 5" key="1">
    <citation type="submission" date="2016-07" db="EMBL/GenBank/DDBJ databases">
        <title>Multi-omics approach to identify versatile polysaccharide utilization systems of a marine flavobacterium Gramella flava.</title>
        <authorList>
            <person name="Tang K."/>
        </authorList>
    </citation>
    <scope>NUCLEOTIDE SEQUENCE [LARGE SCALE GENOMIC DNA]</scope>
    <source>
        <strain evidence="4 5">JLT2011</strain>
    </source>
</reference>
<dbReference type="PANTHER" id="PTHR42852">
    <property type="entry name" value="THIOL:DISULFIDE INTERCHANGE PROTEIN DSBE"/>
    <property type="match status" value="1"/>
</dbReference>
<sequence>MKLLKNQWSNIIFIVIILALIIPSTRKPIQIFVNKLISFAPSVTDEEERETIASYNWALEDVNGKRVDFNQFKGEVIVVNFWATWCPPCLAEMPSFQELHEDYGNKVRFLFVSNEEHETVDNFMKRKRFDLPSFKMLSQAPAPMDGRTLPTTYVLNKKGQIVVEKVGSADWNSDKFRKTLDGLLAE</sequence>
<dbReference type="PROSITE" id="PS00194">
    <property type="entry name" value="THIOREDOXIN_1"/>
    <property type="match status" value="1"/>
</dbReference>
<dbReference type="InterPro" id="IPR050553">
    <property type="entry name" value="Thioredoxin_ResA/DsbE_sf"/>
</dbReference>
<dbReference type="Gene3D" id="3.40.30.10">
    <property type="entry name" value="Glutaredoxin"/>
    <property type="match status" value="1"/>
</dbReference>
<comment type="subcellular location">
    <subcellularLocation>
        <location evidence="1">Cell envelope</location>
    </subcellularLocation>
</comment>
<evidence type="ECO:0000256" key="1">
    <source>
        <dbReference type="ARBA" id="ARBA00004196"/>
    </source>
</evidence>
<dbReference type="PROSITE" id="PS51352">
    <property type="entry name" value="THIOREDOXIN_2"/>
    <property type="match status" value="1"/>
</dbReference>
<dbReference type="InterPro" id="IPR013766">
    <property type="entry name" value="Thioredoxin_domain"/>
</dbReference>
<dbReference type="RefSeq" id="WP_083643112.1">
    <property type="nucleotide sequence ID" value="NZ_AMRU01000003.1"/>
</dbReference>
<dbReference type="STRING" id="1229726.GRFL_0486"/>
<dbReference type="KEGG" id="gfl:GRFL_0486"/>
<dbReference type="EMBL" id="CP016359">
    <property type="protein sequence ID" value="APU67210.1"/>
    <property type="molecule type" value="Genomic_DNA"/>
</dbReference>
<protein>
    <submittedName>
        <fullName evidence="4">Cytochrome c biogenesis (Thioredoxin)</fullName>
    </submittedName>
</protein>
<dbReference type="Proteomes" id="UP000186230">
    <property type="component" value="Chromosome"/>
</dbReference>